<sequence length="159" mass="17853">MSKLAFIFLFVCLHSALTSAKYLSCPQGWTTYKESSYCYRVGNKPTTKWKTARKACLSMGGDLVKIRSAQENRYVALLARTYSSSSSYMWLGIVGDSSNVFTWVDGSALSGQYSNWASGEPNRKAEDCGMMYLSSMKWNDATCVNAHSMLYVCEKEKPY</sequence>
<dbReference type="Gene3D" id="3.10.100.10">
    <property type="entry name" value="Mannose-Binding Protein A, subunit A"/>
    <property type="match status" value="1"/>
</dbReference>
<proteinExistence type="predicted"/>
<dbReference type="GeneID" id="116298961"/>
<accession>A0A6P8I641</accession>
<feature type="signal peptide" evidence="1">
    <location>
        <begin position="1"/>
        <end position="20"/>
    </location>
</feature>
<dbReference type="Proteomes" id="UP000515163">
    <property type="component" value="Unplaced"/>
</dbReference>
<dbReference type="OrthoDB" id="5970117at2759"/>
<dbReference type="AlphaFoldDB" id="A0A6P8I641"/>
<evidence type="ECO:0000256" key="1">
    <source>
        <dbReference type="SAM" id="SignalP"/>
    </source>
</evidence>
<reference evidence="4" key="1">
    <citation type="submission" date="2025-08" db="UniProtKB">
        <authorList>
            <consortium name="RefSeq"/>
        </authorList>
    </citation>
    <scope>IDENTIFICATION</scope>
    <source>
        <tissue evidence="4">Tentacle</tissue>
    </source>
</reference>
<dbReference type="CDD" id="cd00037">
    <property type="entry name" value="CLECT"/>
    <property type="match status" value="1"/>
</dbReference>
<dbReference type="PANTHER" id="PTHR22803">
    <property type="entry name" value="MANNOSE, PHOSPHOLIPASE, LECTIN RECEPTOR RELATED"/>
    <property type="match status" value="1"/>
</dbReference>
<dbReference type="InterPro" id="IPR001304">
    <property type="entry name" value="C-type_lectin-like"/>
</dbReference>
<dbReference type="FunCoup" id="A0A6P8I641">
    <property type="interactions" value="530"/>
</dbReference>
<feature type="chain" id="PRO_5027640291" evidence="1">
    <location>
        <begin position="21"/>
        <end position="159"/>
    </location>
</feature>
<organism evidence="3 4">
    <name type="scientific">Actinia tenebrosa</name>
    <name type="common">Australian red waratah sea anemone</name>
    <dbReference type="NCBI Taxonomy" id="6105"/>
    <lineage>
        <taxon>Eukaryota</taxon>
        <taxon>Metazoa</taxon>
        <taxon>Cnidaria</taxon>
        <taxon>Anthozoa</taxon>
        <taxon>Hexacorallia</taxon>
        <taxon>Actiniaria</taxon>
        <taxon>Actiniidae</taxon>
        <taxon>Actinia</taxon>
    </lineage>
</organism>
<dbReference type="InParanoid" id="A0A6P8I641"/>
<keyword evidence="1" id="KW-0732">Signal</keyword>
<dbReference type="Pfam" id="PF00059">
    <property type="entry name" value="Lectin_C"/>
    <property type="match status" value="1"/>
</dbReference>
<dbReference type="InterPro" id="IPR016187">
    <property type="entry name" value="CTDL_fold"/>
</dbReference>
<keyword evidence="3" id="KW-1185">Reference proteome</keyword>
<evidence type="ECO:0000259" key="2">
    <source>
        <dbReference type="PROSITE" id="PS50041"/>
    </source>
</evidence>
<dbReference type="InterPro" id="IPR016186">
    <property type="entry name" value="C-type_lectin-like/link_sf"/>
</dbReference>
<dbReference type="SUPFAM" id="SSF56436">
    <property type="entry name" value="C-type lectin-like"/>
    <property type="match status" value="1"/>
</dbReference>
<dbReference type="SMART" id="SM00034">
    <property type="entry name" value="CLECT"/>
    <property type="match status" value="1"/>
</dbReference>
<protein>
    <submittedName>
        <fullName evidence="4">Macrophage mannose receptor 1-like</fullName>
    </submittedName>
</protein>
<dbReference type="RefSeq" id="XP_031563413.1">
    <property type="nucleotide sequence ID" value="XM_031707553.1"/>
</dbReference>
<name>A0A6P8I641_ACTTE</name>
<dbReference type="PROSITE" id="PS50041">
    <property type="entry name" value="C_TYPE_LECTIN_2"/>
    <property type="match status" value="1"/>
</dbReference>
<gene>
    <name evidence="4" type="primary">LOC116298961</name>
</gene>
<dbReference type="KEGG" id="aten:116298961"/>
<evidence type="ECO:0000313" key="4">
    <source>
        <dbReference type="RefSeq" id="XP_031563413.1"/>
    </source>
</evidence>
<feature type="domain" description="C-type lectin" evidence="2">
    <location>
        <begin position="34"/>
        <end position="143"/>
    </location>
</feature>
<evidence type="ECO:0000313" key="3">
    <source>
        <dbReference type="Proteomes" id="UP000515163"/>
    </source>
</evidence>
<dbReference type="InterPro" id="IPR050111">
    <property type="entry name" value="C-type_lectin/snaclec_domain"/>
</dbReference>